<dbReference type="AlphaFoldDB" id="A0AAD7LA16"/>
<feature type="region of interest" description="Disordered" evidence="1">
    <location>
        <begin position="66"/>
        <end position="94"/>
    </location>
</feature>
<evidence type="ECO:0000313" key="2">
    <source>
        <dbReference type="EMBL" id="KAJ7953536.1"/>
    </source>
</evidence>
<dbReference type="EMBL" id="JARAOO010000010">
    <property type="protein sequence ID" value="KAJ7953536.1"/>
    <property type="molecule type" value="Genomic_DNA"/>
</dbReference>
<reference evidence="2" key="1">
    <citation type="journal article" date="2023" name="Science">
        <title>Elucidation of the pathway for biosynthesis of saponin adjuvants from the soapbark tree.</title>
        <authorList>
            <person name="Reed J."/>
            <person name="Orme A."/>
            <person name="El-Demerdash A."/>
            <person name="Owen C."/>
            <person name="Martin L.B.B."/>
            <person name="Misra R.C."/>
            <person name="Kikuchi S."/>
            <person name="Rejzek M."/>
            <person name="Martin A.C."/>
            <person name="Harkess A."/>
            <person name="Leebens-Mack J."/>
            <person name="Louveau T."/>
            <person name="Stephenson M.J."/>
            <person name="Osbourn A."/>
        </authorList>
    </citation>
    <scope>NUCLEOTIDE SEQUENCE</scope>
    <source>
        <strain evidence="2">S10</strain>
    </source>
</reference>
<keyword evidence="3" id="KW-1185">Reference proteome</keyword>
<sequence length="119" mass="13602">MDIERDLEEEIKNGIYQFALRLHRLYQYRKERNAKQAEQSNKISTLSEVNISIKMEGGTKIEIKETKKEAPLRSLPRSSRSGTMKELPGPNIGKKFDWVKTLRSTAAPAVANRRNGRAS</sequence>
<gene>
    <name evidence="2" type="ORF">O6P43_025227</name>
</gene>
<protein>
    <submittedName>
        <fullName evidence="2">Cysteine proteinase</fullName>
    </submittedName>
</protein>
<organism evidence="2 3">
    <name type="scientific">Quillaja saponaria</name>
    <name type="common">Soap bark tree</name>
    <dbReference type="NCBI Taxonomy" id="32244"/>
    <lineage>
        <taxon>Eukaryota</taxon>
        <taxon>Viridiplantae</taxon>
        <taxon>Streptophyta</taxon>
        <taxon>Embryophyta</taxon>
        <taxon>Tracheophyta</taxon>
        <taxon>Spermatophyta</taxon>
        <taxon>Magnoliopsida</taxon>
        <taxon>eudicotyledons</taxon>
        <taxon>Gunneridae</taxon>
        <taxon>Pentapetalae</taxon>
        <taxon>rosids</taxon>
        <taxon>fabids</taxon>
        <taxon>Fabales</taxon>
        <taxon>Quillajaceae</taxon>
        <taxon>Quillaja</taxon>
    </lineage>
</organism>
<proteinExistence type="predicted"/>
<evidence type="ECO:0000313" key="3">
    <source>
        <dbReference type="Proteomes" id="UP001163823"/>
    </source>
</evidence>
<dbReference type="KEGG" id="qsa:O6P43_025227"/>
<dbReference type="Proteomes" id="UP001163823">
    <property type="component" value="Chromosome 10"/>
</dbReference>
<accession>A0AAD7LA16</accession>
<feature type="compositionally biased region" description="Low complexity" evidence="1">
    <location>
        <begin position="72"/>
        <end position="81"/>
    </location>
</feature>
<evidence type="ECO:0000256" key="1">
    <source>
        <dbReference type="SAM" id="MobiDB-lite"/>
    </source>
</evidence>
<comment type="caution">
    <text evidence="2">The sequence shown here is derived from an EMBL/GenBank/DDBJ whole genome shotgun (WGS) entry which is preliminary data.</text>
</comment>
<name>A0AAD7LA16_QUISA</name>